<feature type="compositionally biased region" description="Basic and acidic residues" evidence="1">
    <location>
        <begin position="121"/>
        <end position="148"/>
    </location>
</feature>
<keyword evidence="4" id="KW-1185">Reference proteome</keyword>
<comment type="caution">
    <text evidence="3">The sequence shown here is derived from an EMBL/GenBank/DDBJ whole genome shotgun (WGS) entry which is preliminary data.</text>
</comment>
<reference evidence="3 4" key="1">
    <citation type="submission" date="2020-08" db="EMBL/GenBank/DDBJ databases">
        <title>Plant Genome Project.</title>
        <authorList>
            <person name="Zhang R.-G."/>
        </authorList>
    </citation>
    <scope>NUCLEOTIDE SEQUENCE [LARGE SCALE GENOMIC DNA]</scope>
    <source>
        <tissue evidence="3">Rhizome</tissue>
    </source>
</reference>
<feature type="compositionally biased region" description="Gly residues" evidence="1">
    <location>
        <begin position="107"/>
        <end position="119"/>
    </location>
</feature>
<proteinExistence type="predicted"/>
<feature type="region of interest" description="Disordered" evidence="1">
    <location>
        <begin position="1"/>
        <end position="23"/>
    </location>
</feature>
<feature type="compositionally biased region" description="Low complexity" evidence="1">
    <location>
        <begin position="88"/>
        <end position="106"/>
    </location>
</feature>
<protein>
    <recommendedName>
        <fullName evidence="2">Calmodulin-binding domain-containing protein</fullName>
    </recommendedName>
</protein>
<feature type="region of interest" description="Disordered" evidence="1">
    <location>
        <begin position="560"/>
        <end position="583"/>
    </location>
</feature>
<evidence type="ECO:0000259" key="2">
    <source>
        <dbReference type="SMART" id="SM01054"/>
    </source>
</evidence>
<feature type="compositionally biased region" description="Basic residues" evidence="1">
    <location>
        <begin position="169"/>
        <end position="178"/>
    </location>
</feature>
<accession>A0A8J5BGA7</accession>
<feature type="region of interest" description="Disordered" evidence="1">
    <location>
        <begin position="88"/>
        <end position="178"/>
    </location>
</feature>
<feature type="region of interest" description="Disordered" evidence="1">
    <location>
        <begin position="483"/>
        <end position="541"/>
    </location>
</feature>
<dbReference type="AlphaFoldDB" id="A0A8J5BGA7"/>
<feature type="domain" description="Calmodulin-binding" evidence="2">
    <location>
        <begin position="571"/>
        <end position="684"/>
    </location>
</feature>
<dbReference type="PANTHER" id="PTHR33349">
    <property type="entry name" value="EMB|CAB62594.1"/>
    <property type="match status" value="1"/>
</dbReference>
<sequence length="689" mass="76484">MDSDRSPSHKPRPKPTQLLSSAKVVAGAAKSALRHDADKIDRAEVASAAADLIGAASHYAHLEEKQFGKYVGKAEDYLHHYHSSHSATATAHSSTAAAADSSSANLGGSGEGHHAGGGLEDYLKMAQGREKHWNSADRMSVEPREGTRRQLTGSTIAGGPLFSSDCHRKSLPTHRRNPKTSCHGYCKCGIKYATEDGSKGIVTESLGEEVQHKGLRQVNNLDLEETRNAHTKTSRNLDKPNAIKESRWMKESTNFERTAAVKQTIARIASRSEDKSEPKTKYQAKEPAFRLNKAYSPGKHNILKTTSTKGSNKACENHRFKQTASLPTKRIDTTTYLAKANTIPVRVESQPTIHSSNSSRNEAYKKRNIRGMPGMVEETMKSQMPSHSYNHANNDEPCSEAMNNNQEFQMVKPDEENNEEKTTAIQPKVDSNSDGFKQISNKENYGFVSVTQMPWKLEGILDSSQPEYPQSESVDFSLVKLDSPTEEENFPNGIEQESSNDWSSHSLAYDEETEESHSAIAEVTGPEDETEETETGNDTKIDESDSAISEFSELEYETERIKSGSDSKTSTFRGRRLKQSASVHPEENLSVPYMLKFRRRIPHKVESDNCARVGRKDFLQMPGVEVPSDLDPEAASFGMRHQDVLEKDLRGLFNNVIEETASKLAQNRNSKVQALVRAFETVISLHSPK</sequence>
<feature type="region of interest" description="Disordered" evidence="1">
    <location>
        <begin position="414"/>
        <end position="439"/>
    </location>
</feature>
<dbReference type="Pfam" id="PF07839">
    <property type="entry name" value="CaM_binding"/>
    <property type="match status" value="1"/>
</dbReference>
<dbReference type="PANTHER" id="PTHR33349:SF41">
    <property type="entry name" value="EMB|CAB62594.1"/>
    <property type="match status" value="1"/>
</dbReference>
<dbReference type="EMBL" id="JACMSC010000020">
    <property type="protein sequence ID" value="KAG6471601.1"/>
    <property type="molecule type" value="Genomic_DNA"/>
</dbReference>
<feature type="compositionally biased region" description="Acidic residues" evidence="1">
    <location>
        <begin position="525"/>
        <end position="535"/>
    </location>
</feature>
<dbReference type="Proteomes" id="UP000734854">
    <property type="component" value="Unassembled WGS sequence"/>
</dbReference>
<feature type="compositionally biased region" description="Polar residues" evidence="1">
    <location>
        <begin position="495"/>
        <end position="506"/>
    </location>
</feature>
<evidence type="ECO:0000313" key="4">
    <source>
        <dbReference type="Proteomes" id="UP000734854"/>
    </source>
</evidence>
<dbReference type="SMART" id="SM01054">
    <property type="entry name" value="CaM_binding"/>
    <property type="match status" value="1"/>
</dbReference>
<name>A0A8J5BGA7_ZINOF</name>
<organism evidence="3 4">
    <name type="scientific">Zingiber officinale</name>
    <name type="common">Ginger</name>
    <name type="synonym">Amomum zingiber</name>
    <dbReference type="NCBI Taxonomy" id="94328"/>
    <lineage>
        <taxon>Eukaryota</taxon>
        <taxon>Viridiplantae</taxon>
        <taxon>Streptophyta</taxon>
        <taxon>Embryophyta</taxon>
        <taxon>Tracheophyta</taxon>
        <taxon>Spermatophyta</taxon>
        <taxon>Magnoliopsida</taxon>
        <taxon>Liliopsida</taxon>
        <taxon>Zingiberales</taxon>
        <taxon>Zingiberaceae</taxon>
        <taxon>Zingiber</taxon>
    </lineage>
</organism>
<evidence type="ECO:0000256" key="1">
    <source>
        <dbReference type="SAM" id="MobiDB-lite"/>
    </source>
</evidence>
<dbReference type="GO" id="GO:0005516">
    <property type="term" value="F:calmodulin binding"/>
    <property type="evidence" value="ECO:0007669"/>
    <property type="project" value="InterPro"/>
</dbReference>
<evidence type="ECO:0000313" key="3">
    <source>
        <dbReference type="EMBL" id="KAG6471601.1"/>
    </source>
</evidence>
<feature type="compositionally biased region" description="Polar residues" evidence="1">
    <location>
        <begin position="423"/>
        <end position="439"/>
    </location>
</feature>
<gene>
    <name evidence="3" type="ORF">ZIOFF_069045</name>
</gene>
<dbReference type="InterPro" id="IPR012417">
    <property type="entry name" value="CaM-bd_dom_pln"/>
</dbReference>